<evidence type="ECO:0000256" key="2">
    <source>
        <dbReference type="ARBA" id="ARBA00010617"/>
    </source>
</evidence>
<keyword evidence="11" id="KW-0503">Monooxygenase</keyword>
<gene>
    <name evidence="16" type="ORF">Ocin01_17464</name>
</gene>
<name>A0A1D2M8I6_ORCCI</name>
<dbReference type="GO" id="GO:0005506">
    <property type="term" value="F:iron ion binding"/>
    <property type="evidence" value="ECO:0007669"/>
    <property type="project" value="InterPro"/>
</dbReference>
<comment type="similarity">
    <text evidence="2">Belongs to the cytochrome P450 family.</text>
</comment>
<dbReference type="InterPro" id="IPR036396">
    <property type="entry name" value="Cyt_P450_sf"/>
</dbReference>
<dbReference type="InterPro" id="IPR050705">
    <property type="entry name" value="Cytochrome_P450_3A"/>
</dbReference>
<dbReference type="GO" id="GO:0016829">
    <property type="term" value="F:lyase activity"/>
    <property type="evidence" value="ECO:0007669"/>
    <property type="project" value="UniProtKB-KW"/>
</dbReference>
<feature type="transmembrane region" description="Helical" evidence="15">
    <location>
        <begin position="79"/>
        <end position="101"/>
    </location>
</feature>
<evidence type="ECO:0000256" key="7">
    <source>
        <dbReference type="ARBA" id="ARBA00022832"/>
    </source>
</evidence>
<dbReference type="SUPFAM" id="SSF48264">
    <property type="entry name" value="Cytochrome P450"/>
    <property type="match status" value="1"/>
</dbReference>
<dbReference type="STRING" id="48709.A0A1D2M8I6"/>
<keyword evidence="7" id="KW-0276">Fatty acid metabolism</keyword>
<dbReference type="GO" id="GO:0020037">
    <property type="term" value="F:heme binding"/>
    <property type="evidence" value="ECO:0007669"/>
    <property type="project" value="InterPro"/>
</dbReference>
<dbReference type="GO" id="GO:0016705">
    <property type="term" value="F:oxidoreductase activity, acting on paired donors, with incorporation or reduction of molecular oxygen"/>
    <property type="evidence" value="ECO:0007669"/>
    <property type="project" value="InterPro"/>
</dbReference>
<dbReference type="OrthoDB" id="2789670at2759"/>
<dbReference type="EMBL" id="LJIJ01002805">
    <property type="protein sequence ID" value="ODM89214.1"/>
    <property type="molecule type" value="Genomic_DNA"/>
</dbReference>
<dbReference type="PANTHER" id="PTHR24302">
    <property type="entry name" value="CYTOCHROME P450 FAMILY 3"/>
    <property type="match status" value="1"/>
</dbReference>
<keyword evidence="8 15" id="KW-1133">Transmembrane helix</keyword>
<comment type="caution">
    <text evidence="16">The sequence shown here is derived from an EMBL/GenBank/DDBJ whole genome shotgun (WGS) entry which is preliminary data.</text>
</comment>
<dbReference type="AlphaFoldDB" id="A0A1D2M8I6"/>
<keyword evidence="10" id="KW-0408">Iron</keyword>
<evidence type="ECO:0000313" key="17">
    <source>
        <dbReference type="Proteomes" id="UP000094527"/>
    </source>
</evidence>
<keyword evidence="14" id="KW-0456">Lyase</keyword>
<organism evidence="16 17">
    <name type="scientific">Orchesella cincta</name>
    <name type="common">Springtail</name>
    <name type="synonym">Podura cincta</name>
    <dbReference type="NCBI Taxonomy" id="48709"/>
    <lineage>
        <taxon>Eukaryota</taxon>
        <taxon>Metazoa</taxon>
        <taxon>Ecdysozoa</taxon>
        <taxon>Arthropoda</taxon>
        <taxon>Hexapoda</taxon>
        <taxon>Collembola</taxon>
        <taxon>Entomobryomorpha</taxon>
        <taxon>Entomobryoidea</taxon>
        <taxon>Orchesellidae</taxon>
        <taxon>Orchesellinae</taxon>
        <taxon>Orchesella</taxon>
    </lineage>
</organism>
<evidence type="ECO:0000313" key="16">
    <source>
        <dbReference type="EMBL" id="ODM89214.1"/>
    </source>
</evidence>
<evidence type="ECO:0000256" key="10">
    <source>
        <dbReference type="ARBA" id="ARBA00023004"/>
    </source>
</evidence>
<keyword evidence="9" id="KW-0560">Oxidoreductase</keyword>
<feature type="transmembrane region" description="Helical" evidence="15">
    <location>
        <begin position="46"/>
        <end position="67"/>
    </location>
</feature>
<keyword evidence="17" id="KW-1185">Reference proteome</keyword>
<accession>A0A1D2M8I6</accession>
<evidence type="ECO:0000256" key="15">
    <source>
        <dbReference type="SAM" id="Phobius"/>
    </source>
</evidence>
<dbReference type="GO" id="GO:0008395">
    <property type="term" value="F:steroid hydroxylase activity"/>
    <property type="evidence" value="ECO:0007669"/>
    <property type="project" value="TreeGrafter"/>
</dbReference>
<keyword evidence="4 15" id="KW-0812">Transmembrane</keyword>
<evidence type="ECO:0000256" key="4">
    <source>
        <dbReference type="ARBA" id="ARBA00022692"/>
    </source>
</evidence>
<keyword evidence="12" id="KW-0443">Lipid metabolism</keyword>
<dbReference type="PANTHER" id="PTHR24302:SF47">
    <property type="entry name" value="CYTOCHROME P450"/>
    <property type="match status" value="1"/>
</dbReference>
<evidence type="ECO:0000256" key="3">
    <source>
        <dbReference type="ARBA" id="ARBA00022617"/>
    </source>
</evidence>
<evidence type="ECO:0000256" key="8">
    <source>
        <dbReference type="ARBA" id="ARBA00022989"/>
    </source>
</evidence>
<evidence type="ECO:0000256" key="11">
    <source>
        <dbReference type="ARBA" id="ARBA00023033"/>
    </source>
</evidence>
<evidence type="ECO:0000256" key="9">
    <source>
        <dbReference type="ARBA" id="ARBA00023002"/>
    </source>
</evidence>
<keyword evidence="6" id="KW-0256">Endoplasmic reticulum</keyword>
<evidence type="ECO:0000256" key="13">
    <source>
        <dbReference type="ARBA" id="ARBA00023136"/>
    </source>
</evidence>
<sequence length="136" mass="15188">MAYPKYAIDVIASSACGVESKAFEFTEPNGPLSEFERMAAKFQLKFSLTMFLKFLVITILPKVADFFGFEAMDLEPQMYFLSIGSRFALFKVKVAIAALVYNFKLQPSARTQIPVKFGNAATLKPLNGMILNITPR</sequence>
<protein>
    <submittedName>
        <fullName evidence="16">Cytochrome P450 3A31</fullName>
    </submittedName>
</protein>
<keyword evidence="13 15" id="KW-0472">Membrane</keyword>
<evidence type="ECO:0000256" key="12">
    <source>
        <dbReference type="ARBA" id="ARBA00023098"/>
    </source>
</evidence>
<keyword evidence="5" id="KW-0479">Metal-binding</keyword>
<reference evidence="16 17" key="1">
    <citation type="journal article" date="2016" name="Genome Biol. Evol.">
        <title>Gene Family Evolution Reflects Adaptation to Soil Environmental Stressors in the Genome of the Collembolan Orchesella cincta.</title>
        <authorList>
            <person name="Faddeeva-Vakhrusheva A."/>
            <person name="Derks M.F."/>
            <person name="Anvar S.Y."/>
            <person name="Agamennone V."/>
            <person name="Suring W."/>
            <person name="Smit S."/>
            <person name="van Straalen N.M."/>
            <person name="Roelofs D."/>
        </authorList>
    </citation>
    <scope>NUCLEOTIDE SEQUENCE [LARGE SCALE GENOMIC DNA]</scope>
    <source>
        <tissue evidence="16">Mixed pool</tissue>
    </source>
</reference>
<evidence type="ECO:0000256" key="14">
    <source>
        <dbReference type="ARBA" id="ARBA00023239"/>
    </source>
</evidence>
<dbReference type="Gene3D" id="1.10.630.10">
    <property type="entry name" value="Cytochrome P450"/>
    <property type="match status" value="1"/>
</dbReference>
<keyword evidence="3" id="KW-0349">Heme</keyword>
<evidence type="ECO:0000256" key="6">
    <source>
        <dbReference type="ARBA" id="ARBA00022824"/>
    </source>
</evidence>
<evidence type="ECO:0000256" key="5">
    <source>
        <dbReference type="ARBA" id="ARBA00022723"/>
    </source>
</evidence>
<comment type="subcellular location">
    <subcellularLocation>
        <location evidence="1">Endoplasmic reticulum membrane</location>
    </subcellularLocation>
</comment>
<evidence type="ECO:0000256" key="1">
    <source>
        <dbReference type="ARBA" id="ARBA00004586"/>
    </source>
</evidence>
<dbReference type="GO" id="GO:0005789">
    <property type="term" value="C:endoplasmic reticulum membrane"/>
    <property type="evidence" value="ECO:0007669"/>
    <property type="project" value="UniProtKB-SubCell"/>
</dbReference>
<proteinExistence type="inferred from homology"/>
<dbReference type="Proteomes" id="UP000094527">
    <property type="component" value="Unassembled WGS sequence"/>
</dbReference>
<dbReference type="GO" id="GO:0006631">
    <property type="term" value="P:fatty acid metabolic process"/>
    <property type="evidence" value="ECO:0007669"/>
    <property type="project" value="UniProtKB-KW"/>
</dbReference>